<dbReference type="EMBL" id="VLTO01000199">
    <property type="protein sequence ID" value="KAA0158567.1"/>
    <property type="molecule type" value="Genomic_DNA"/>
</dbReference>
<evidence type="ECO:0000259" key="1">
    <source>
        <dbReference type="PROSITE" id="PS50127"/>
    </source>
</evidence>
<evidence type="ECO:0000313" key="2">
    <source>
        <dbReference type="EMBL" id="KAA0146491.1"/>
    </source>
</evidence>
<keyword evidence="6" id="KW-1185">Reference proteome</keyword>
<name>A0A5A8D1S0_CAFRO</name>
<evidence type="ECO:0000313" key="4">
    <source>
        <dbReference type="EMBL" id="KAA0164536.1"/>
    </source>
</evidence>
<dbReference type="OMA" id="EAVIMGP"/>
<dbReference type="InterPro" id="IPR050113">
    <property type="entry name" value="Ub_conjugating_enzyme"/>
</dbReference>
<dbReference type="Pfam" id="PF00179">
    <property type="entry name" value="UQ_con"/>
    <property type="match status" value="1"/>
</dbReference>
<protein>
    <recommendedName>
        <fullName evidence="1">UBC core domain-containing protein</fullName>
    </recommendedName>
</protein>
<dbReference type="SUPFAM" id="SSF54495">
    <property type="entry name" value="UBC-like"/>
    <property type="match status" value="1"/>
</dbReference>
<dbReference type="Proteomes" id="UP000323011">
    <property type="component" value="Unassembled WGS sequence"/>
</dbReference>
<dbReference type="AlphaFoldDB" id="A0A5A8D1S0"/>
<evidence type="ECO:0000313" key="6">
    <source>
        <dbReference type="Proteomes" id="UP000323011"/>
    </source>
</evidence>
<dbReference type="Gene3D" id="3.10.110.10">
    <property type="entry name" value="Ubiquitin Conjugating Enzyme"/>
    <property type="match status" value="1"/>
</dbReference>
<feature type="domain" description="UBC core" evidence="1">
    <location>
        <begin position="14"/>
        <end position="178"/>
    </location>
</feature>
<dbReference type="EMBL" id="VLTO01000101">
    <property type="protein sequence ID" value="KAA0164536.1"/>
    <property type="molecule type" value="Genomic_DNA"/>
</dbReference>
<evidence type="ECO:0000313" key="5">
    <source>
        <dbReference type="Proteomes" id="UP000322899"/>
    </source>
</evidence>
<evidence type="ECO:0000313" key="3">
    <source>
        <dbReference type="EMBL" id="KAA0158567.1"/>
    </source>
</evidence>
<sequence>MSLRGGSSAPLSKVAMRRLLTELESLARDPPPLISACPVSEERWHEWDCVIVGPDDTLYAGGAFRAKLLFPAQYPMQPPKMVFTSAMWHPNIYKGGDRDGEVCISALHPATGDPMTGETVSEQWSPARTIESILLSVQSILAEPNLSSPANVDAAAQMRREPDGFRAKVRETVRRSLAA</sequence>
<dbReference type="FunFam" id="3.10.110.10:FF:000051">
    <property type="entry name" value="ubiquitin-conjugating enzyme E2 R2-like"/>
    <property type="match status" value="1"/>
</dbReference>
<accession>A0A5A8D1S0</accession>
<dbReference type="PANTHER" id="PTHR24067">
    <property type="entry name" value="UBIQUITIN-CONJUGATING ENZYME E2"/>
    <property type="match status" value="1"/>
</dbReference>
<dbReference type="PROSITE" id="PS50127">
    <property type="entry name" value="UBC_2"/>
    <property type="match status" value="1"/>
</dbReference>
<dbReference type="EMBL" id="VLTN01000085">
    <property type="protein sequence ID" value="KAA0146491.1"/>
    <property type="molecule type" value="Genomic_DNA"/>
</dbReference>
<gene>
    <name evidence="4" type="ORF">FNF27_07791</name>
    <name evidence="3" type="ORF">FNF27_08360</name>
    <name evidence="2" type="ORF">FNF29_08022</name>
</gene>
<proteinExistence type="predicted"/>
<organism evidence="3 5">
    <name type="scientific">Cafeteria roenbergensis</name>
    <name type="common">Marine flagellate</name>
    <dbReference type="NCBI Taxonomy" id="33653"/>
    <lineage>
        <taxon>Eukaryota</taxon>
        <taxon>Sar</taxon>
        <taxon>Stramenopiles</taxon>
        <taxon>Bigyra</taxon>
        <taxon>Opalozoa</taxon>
        <taxon>Bicosoecida</taxon>
        <taxon>Cafeteriaceae</taxon>
        <taxon>Cafeteria</taxon>
    </lineage>
</organism>
<dbReference type="InterPro" id="IPR000608">
    <property type="entry name" value="UBC"/>
</dbReference>
<dbReference type="SMART" id="SM00212">
    <property type="entry name" value="UBCc"/>
    <property type="match status" value="1"/>
</dbReference>
<dbReference type="InterPro" id="IPR016135">
    <property type="entry name" value="UBQ-conjugating_enzyme/RWD"/>
</dbReference>
<reference evidence="5 6" key="1">
    <citation type="submission" date="2019-07" db="EMBL/GenBank/DDBJ databases">
        <title>Genomes of Cafeteria roenbergensis.</title>
        <authorList>
            <person name="Fischer M.G."/>
            <person name="Hackl T."/>
            <person name="Roman M."/>
        </authorList>
    </citation>
    <scope>NUCLEOTIDE SEQUENCE [LARGE SCALE GENOMIC DNA]</scope>
    <source>
        <strain evidence="2 6">BVI</strain>
        <strain evidence="3 5">E4-10P</strain>
    </source>
</reference>
<comment type="caution">
    <text evidence="3">The sequence shown here is derived from an EMBL/GenBank/DDBJ whole genome shotgun (WGS) entry which is preliminary data.</text>
</comment>
<dbReference type="OrthoDB" id="19692at2759"/>
<dbReference type="Proteomes" id="UP000322899">
    <property type="component" value="Unassembled WGS sequence"/>
</dbReference>